<accession>A0ABX7R173</accession>
<evidence type="ECO:0000313" key="9">
    <source>
        <dbReference type="Proteomes" id="UP000663207"/>
    </source>
</evidence>
<dbReference type="InterPro" id="IPR000620">
    <property type="entry name" value="EamA_dom"/>
</dbReference>
<dbReference type="InterPro" id="IPR037185">
    <property type="entry name" value="EmrE-like"/>
</dbReference>
<sequence>MNLFFALLTAACWGTTYAITQMSVPGWPPLLLGAIRALPAGLLLWMFKPSLPARQHWLPLLGLGALNIAAFFSLIFVMAHTLPSAISGVGMVSVPLFAMLFQFVVLRQRPSQVQLVAGGLLLLLGWQLFNPASMQLNPLGLLAMVAAIGCIICGSRLTQTLSGRLHWWDVLVWQLIVGGTLLALASLGHAWFAPQAYLDAFANLDGRNLAGLAWIVLINTALAYGLYVWLMQRMSVVEFTFGGIANPVAGITLGTLLLRESYSQGQYLLMAGMIAASLLPALWQRCRENQYLTYASQKEQQVTGDPNP</sequence>
<reference evidence="8 9" key="1">
    <citation type="submission" date="2021-03" db="EMBL/GenBank/DDBJ databases">
        <title>Novel species identification of genus Shewanella.</title>
        <authorList>
            <person name="Liu G."/>
            <person name="Zhang Q."/>
        </authorList>
    </citation>
    <scope>NUCLEOTIDE SEQUENCE [LARGE SCALE GENOMIC DNA]</scope>
    <source>
        <strain evidence="8 9">FJAT-52962</strain>
    </source>
</reference>
<evidence type="ECO:0000256" key="2">
    <source>
        <dbReference type="ARBA" id="ARBA00007362"/>
    </source>
</evidence>
<gene>
    <name evidence="8" type="ORF">JYB85_18585</name>
</gene>
<feature type="transmembrane region" description="Helical" evidence="6">
    <location>
        <begin position="170"/>
        <end position="192"/>
    </location>
</feature>
<keyword evidence="9" id="KW-1185">Reference proteome</keyword>
<proteinExistence type="inferred from homology"/>
<organism evidence="8 9">
    <name type="scientific">Shewanella sedimentimangrovi</name>
    <dbReference type="NCBI Taxonomy" id="2814293"/>
    <lineage>
        <taxon>Bacteria</taxon>
        <taxon>Pseudomonadati</taxon>
        <taxon>Pseudomonadota</taxon>
        <taxon>Gammaproteobacteria</taxon>
        <taxon>Alteromonadales</taxon>
        <taxon>Shewanellaceae</taxon>
        <taxon>Shewanella</taxon>
    </lineage>
</organism>
<dbReference type="Proteomes" id="UP000663207">
    <property type="component" value="Chromosome"/>
</dbReference>
<protein>
    <submittedName>
        <fullName evidence="8">EamA family transporter</fullName>
    </submittedName>
</protein>
<feature type="transmembrane region" description="Helical" evidence="6">
    <location>
        <begin position="113"/>
        <end position="129"/>
    </location>
</feature>
<dbReference type="Pfam" id="PF00892">
    <property type="entry name" value="EamA"/>
    <property type="match status" value="1"/>
</dbReference>
<dbReference type="SUPFAM" id="SSF103481">
    <property type="entry name" value="Multidrug resistance efflux transporter EmrE"/>
    <property type="match status" value="2"/>
</dbReference>
<feature type="transmembrane region" description="Helical" evidence="6">
    <location>
        <begin position="85"/>
        <end position="106"/>
    </location>
</feature>
<evidence type="ECO:0000313" key="8">
    <source>
        <dbReference type="EMBL" id="QSX37219.1"/>
    </source>
</evidence>
<keyword evidence="5 6" id="KW-0472">Membrane</keyword>
<dbReference type="EMBL" id="CP071502">
    <property type="protein sequence ID" value="QSX37219.1"/>
    <property type="molecule type" value="Genomic_DNA"/>
</dbReference>
<evidence type="ECO:0000256" key="1">
    <source>
        <dbReference type="ARBA" id="ARBA00004141"/>
    </source>
</evidence>
<keyword evidence="4 6" id="KW-1133">Transmembrane helix</keyword>
<evidence type="ECO:0000256" key="6">
    <source>
        <dbReference type="SAM" id="Phobius"/>
    </source>
</evidence>
<evidence type="ECO:0000256" key="3">
    <source>
        <dbReference type="ARBA" id="ARBA00022692"/>
    </source>
</evidence>
<evidence type="ECO:0000259" key="7">
    <source>
        <dbReference type="Pfam" id="PF00892"/>
    </source>
</evidence>
<feature type="transmembrane region" description="Helical" evidence="6">
    <location>
        <begin position="237"/>
        <end position="258"/>
    </location>
</feature>
<feature type="transmembrane region" description="Helical" evidence="6">
    <location>
        <begin position="212"/>
        <end position="230"/>
    </location>
</feature>
<comment type="subcellular location">
    <subcellularLocation>
        <location evidence="1">Membrane</location>
        <topology evidence="1">Multi-pass membrane protein</topology>
    </subcellularLocation>
</comment>
<dbReference type="RefSeq" id="WP_207380477.1">
    <property type="nucleotide sequence ID" value="NZ_CP071502.1"/>
</dbReference>
<dbReference type="PANTHER" id="PTHR32322:SF2">
    <property type="entry name" value="EAMA DOMAIN-CONTAINING PROTEIN"/>
    <property type="match status" value="1"/>
</dbReference>
<comment type="similarity">
    <text evidence="2">Belongs to the EamA transporter family.</text>
</comment>
<keyword evidence="3 6" id="KW-0812">Transmembrane</keyword>
<evidence type="ECO:0000256" key="5">
    <source>
        <dbReference type="ARBA" id="ARBA00023136"/>
    </source>
</evidence>
<feature type="transmembrane region" description="Helical" evidence="6">
    <location>
        <begin position="264"/>
        <end position="283"/>
    </location>
</feature>
<feature type="transmembrane region" description="Helical" evidence="6">
    <location>
        <begin position="141"/>
        <end position="158"/>
    </location>
</feature>
<feature type="transmembrane region" description="Helical" evidence="6">
    <location>
        <begin position="28"/>
        <end position="45"/>
    </location>
</feature>
<feature type="transmembrane region" description="Helical" evidence="6">
    <location>
        <begin position="57"/>
        <end position="79"/>
    </location>
</feature>
<dbReference type="InterPro" id="IPR050638">
    <property type="entry name" value="AA-Vitamin_Transporters"/>
</dbReference>
<name>A0ABX7R173_9GAMM</name>
<evidence type="ECO:0000256" key="4">
    <source>
        <dbReference type="ARBA" id="ARBA00022989"/>
    </source>
</evidence>
<dbReference type="PANTHER" id="PTHR32322">
    <property type="entry name" value="INNER MEMBRANE TRANSPORTER"/>
    <property type="match status" value="1"/>
</dbReference>
<feature type="domain" description="EamA" evidence="7">
    <location>
        <begin position="3"/>
        <end position="123"/>
    </location>
</feature>